<feature type="transmembrane region" description="Helical" evidence="1">
    <location>
        <begin position="20"/>
        <end position="40"/>
    </location>
</feature>
<evidence type="ECO:0000313" key="3">
    <source>
        <dbReference type="Proteomes" id="UP000321580"/>
    </source>
</evidence>
<dbReference type="RefSeq" id="WP_147168153.1">
    <property type="nucleotide sequence ID" value="NZ_VOOR01000029.1"/>
</dbReference>
<keyword evidence="1" id="KW-0812">Transmembrane</keyword>
<comment type="caution">
    <text evidence="2">The sequence shown here is derived from an EMBL/GenBank/DDBJ whole genome shotgun (WGS) entry which is preliminary data.</text>
</comment>
<proteinExistence type="predicted"/>
<protein>
    <recommendedName>
        <fullName evidence="4">NfeD-like C-terminal domain-containing protein</fullName>
    </recommendedName>
</protein>
<dbReference type="EMBL" id="VOOR01000029">
    <property type="protein sequence ID" value="TXB62477.1"/>
    <property type="molecule type" value="Genomic_DNA"/>
</dbReference>
<feature type="transmembrane region" description="Helical" evidence="1">
    <location>
        <begin position="61"/>
        <end position="80"/>
    </location>
</feature>
<keyword evidence="3" id="KW-1185">Reference proteome</keyword>
<reference evidence="2 3" key="1">
    <citation type="submission" date="2019-08" db="EMBL/GenBank/DDBJ databases">
        <title>Genome of Phaeodactylibacter luteus.</title>
        <authorList>
            <person name="Bowman J.P."/>
        </authorList>
    </citation>
    <scope>NUCLEOTIDE SEQUENCE [LARGE SCALE GENOMIC DNA]</scope>
    <source>
        <strain evidence="2 3">KCTC 42180</strain>
    </source>
</reference>
<evidence type="ECO:0000256" key="1">
    <source>
        <dbReference type="SAM" id="Phobius"/>
    </source>
</evidence>
<dbReference type="InterPro" id="IPR012340">
    <property type="entry name" value="NA-bd_OB-fold"/>
</dbReference>
<dbReference type="OrthoDB" id="189831at2"/>
<sequence>MPGLFFGDWWGQLNLLQQSLWLLSVSSSLLLLILIVMSLLDPDTEAEANARLAKVFNARTILTFLTFFAWTGLGVSYYWAAPVAALGTGLIAGLLAAVFAKGITLMLLRLAPRGGAPRHPERLMATTGRVLAVVPSHRNGFGKVHLNVKGAPYELEAMTAGFELKPGASVRVVGVIEEGRVLVVEPLEDEGYPHEEHGLPR</sequence>
<keyword evidence="1" id="KW-0472">Membrane</keyword>
<gene>
    <name evidence="2" type="ORF">FRY97_13880</name>
</gene>
<accession>A0A5C6RJT4</accession>
<organism evidence="2 3">
    <name type="scientific">Phaeodactylibacter luteus</name>
    <dbReference type="NCBI Taxonomy" id="1564516"/>
    <lineage>
        <taxon>Bacteria</taxon>
        <taxon>Pseudomonadati</taxon>
        <taxon>Bacteroidota</taxon>
        <taxon>Saprospiria</taxon>
        <taxon>Saprospirales</taxon>
        <taxon>Haliscomenobacteraceae</taxon>
        <taxon>Phaeodactylibacter</taxon>
    </lineage>
</organism>
<dbReference type="Gene3D" id="2.40.50.140">
    <property type="entry name" value="Nucleic acid-binding proteins"/>
    <property type="match status" value="1"/>
</dbReference>
<evidence type="ECO:0000313" key="2">
    <source>
        <dbReference type="EMBL" id="TXB62477.1"/>
    </source>
</evidence>
<dbReference type="Proteomes" id="UP000321580">
    <property type="component" value="Unassembled WGS sequence"/>
</dbReference>
<dbReference type="AlphaFoldDB" id="A0A5C6RJT4"/>
<keyword evidence="1" id="KW-1133">Transmembrane helix</keyword>
<feature type="transmembrane region" description="Helical" evidence="1">
    <location>
        <begin position="86"/>
        <end position="108"/>
    </location>
</feature>
<name>A0A5C6RJT4_9BACT</name>
<evidence type="ECO:0008006" key="4">
    <source>
        <dbReference type="Google" id="ProtNLM"/>
    </source>
</evidence>